<proteinExistence type="inferred from homology"/>
<dbReference type="CDD" id="cd00165">
    <property type="entry name" value="S4"/>
    <property type="match status" value="1"/>
</dbReference>
<feature type="domain" description="RNA-binding S4" evidence="7">
    <location>
        <begin position="13"/>
        <end position="72"/>
    </location>
</feature>
<dbReference type="AlphaFoldDB" id="A0A6N2SHD0"/>
<dbReference type="InterPro" id="IPR002942">
    <property type="entry name" value="S4_RNA-bd"/>
</dbReference>
<dbReference type="InterPro" id="IPR036986">
    <property type="entry name" value="S4_RNA-bd_sf"/>
</dbReference>
<dbReference type="InterPro" id="IPR006145">
    <property type="entry name" value="PsdUridine_synth_RsuA/RluA"/>
</dbReference>
<evidence type="ECO:0000313" key="8">
    <source>
        <dbReference type="EMBL" id="VYS91130.1"/>
    </source>
</evidence>
<dbReference type="GO" id="GO:0003723">
    <property type="term" value="F:RNA binding"/>
    <property type="evidence" value="ECO:0007669"/>
    <property type="project" value="UniProtKB-KW"/>
</dbReference>
<gene>
    <name evidence="8" type="primary">rluC</name>
    <name evidence="8" type="ORF">AULFYP135_00876</name>
</gene>
<comment type="function">
    <text evidence="6">Responsible for synthesis of pseudouridine from uracil.</text>
</comment>
<keyword evidence="5" id="KW-0694">RNA-binding</keyword>
<dbReference type="InterPro" id="IPR050188">
    <property type="entry name" value="RluA_PseudoU_synthase"/>
</dbReference>
<comment type="catalytic activity">
    <reaction evidence="1 6">
        <text>a uridine in RNA = a pseudouridine in RNA</text>
        <dbReference type="Rhea" id="RHEA:48348"/>
        <dbReference type="Rhea" id="RHEA-COMP:12068"/>
        <dbReference type="Rhea" id="RHEA-COMP:12069"/>
        <dbReference type="ChEBI" id="CHEBI:65314"/>
        <dbReference type="ChEBI" id="CHEBI:65315"/>
    </reaction>
</comment>
<dbReference type="CDD" id="cd02869">
    <property type="entry name" value="PseudoU_synth_RluA_like"/>
    <property type="match status" value="1"/>
</dbReference>
<dbReference type="PANTHER" id="PTHR21600">
    <property type="entry name" value="MITOCHONDRIAL RNA PSEUDOURIDINE SYNTHASE"/>
    <property type="match status" value="1"/>
</dbReference>
<dbReference type="EC" id="5.4.99.-" evidence="6"/>
<evidence type="ECO:0000256" key="3">
    <source>
        <dbReference type="ARBA" id="ARBA00023235"/>
    </source>
</evidence>
<dbReference type="EMBL" id="CACRSL010000003">
    <property type="protein sequence ID" value="VYS91130.1"/>
    <property type="molecule type" value="Genomic_DNA"/>
</dbReference>
<reference evidence="8" key="1">
    <citation type="submission" date="2019-11" db="EMBL/GenBank/DDBJ databases">
        <authorList>
            <person name="Feng L."/>
        </authorList>
    </citation>
    <scope>NUCLEOTIDE SEQUENCE</scope>
    <source>
        <strain evidence="8">AundefinedLFYP135</strain>
    </source>
</reference>
<dbReference type="GO" id="GO:0120159">
    <property type="term" value="F:rRNA pseudouridine synthase activity"/>
    <property type="evidence" value="ECO:0007669"/>
    <property type="project" value="UniProtKB-ARBA"/>
</dbReference>
<evidence type="ECO:0000256" key="5">
    <source>
        <dbReference type="PROSITE-ProRule" id="PRU00182"/>
    </source>
</evidence>
<sequence length="321" mass="36948">MKQFVVNQNDAGQRMDKFIAKSIPKLPQSLLYKALRTKRIKLNGKRCEISTRVQAGDLVECYLNDEFFETLQMEFPFLAAPGEVDILYEDENLLLLDKKPGLLVHEDQKEQVDTLINRVLHYLYNKGEYRPQEENSFAPSLCNRIDRNTGGIVIAAKNAPTLRVLNQKIKDRELDKRYLCIVHGQMPKKSDTLKAYHIKDESKNQVFVFDSPRSGAKTMLTKYRVLAQNGRFSLLEVELLTGRTHQIRAHLAHVGHPLLGDTKYGFNRDNKGTGFRFQALYSYQLGFRFSTDGEHLSYLDGKVFTVPKVQFKEDFLAGKIR</sequence>
<keyword evidence="3 6" id="KW-0413">Isomerase</keyword>
<protein>
    <recommendedName>
        <fullName evidence="6">Pseudouridine synthase</fullName>
        <ecNumber evidence="6">5.4.99.-</ecNumber>
    </recommendedName>
</protein>
<dbReference type="InterPro" id="IPR006225">
    <property type="entry name" value="PsdUridine_synth_RluC/D"/>
</dbReference>
<organism evidence="8">
    <name type="scientific">uncultured Anaerotruncus sp</name>
    <dbReference type="NCBI Taxonomy" id="905011"/>
    <lineage>
        <taxon>Bacteria</taxon>
        <taxon>Bacillati</taxon>
        <taxon>Bacillota</taxon>
        <taxon>Clostridia</taxon>
        <taxon>Eubacteriales</taxon>
        <taxon>Oscillospiraceae</taxon>
        <taxon>Anaerotruncus</taxon>
        <taxon>environmental samples</taxon>
    </lineage>
</organism>
<evidence type="ECO:0000259" key="7">
    <source>
        <dbReference type="SMART" id="SM00363"/>
    </source>
</evidence>
<accession>A0A6N2SHD0</accession>
<dbReference type="GO" id="GO:0000455">
    <property type="term" value="P:enzyme-directed rRNA pseudouridine synthesis"/>
    <property type="evidence" value="ECO:0007669"/>
    <property type="project" value="UniProtKB-ARBA"/>
</dbReference>
<dbReference type="NCBIfam" id="TIGR00005">
    <property type="entry name" value="rluA_subfam"/>
    <property type="match status" value="1"/>
</dbReference>
<evidence type="ECO:0000256" key="6">
    <source>
        <dbReference type="RuleBase" id="RU362028"/>
    </source>
</evidence>
<dbReference type="SUPFAM" id="SSF55174">
    <property type="entry name" value="Alpha-L RNA-binding motif"/>
    <property type="match status" value="1"/>
</dbReference>
<dbReference type="PANTHER" id="PTHR21600:SF83">
    <property type="entry name" value="PSEUDOURIDYLATE SYNTHASE RPUSD4, MITOCHONDRIAL"/>
    <property type="match status" value="1"/>
</dbReference>
<dbReference type="SMART" id="SM00363">
    <property type="entry name" value="S4"/>
    <property type="match status" value="1"/>
</dbReference>
<dbReference type="Pfam" id="PF00849">
    <property type="entry name" value="PseudoU_synth_2"/>
    <property type="match status" value="1"/>
</dbReference>
<evidence type="ECO:0000256" key="4">
    <source>
        <dbReference type="PIRSR" id="PIRSR606225-1"/>
    </source>
</evidence>
<dbReference type="Gene3D" id="3.30.2350.10">
    <property type="entry name" value="Pseudouridine synthase"/>
    <property type="match status" value="1"/>
</dbReference>
<evidence type="ECO:0000256" key="2">
    <source>
        <dbReference type="ARBA" id="ARBA00010876"/>
    </source>
</evidence>
<dbReference type="Gene3D" id="3.10.290.10">
    <property type="entry name" value="RNA-binding S4 domain"/>
    <property type="match status" value="1"/>
</dbReference>
<dbReference type="SUPFAM" id="SSF55120">
    <property type="entry name" value="Pseudouridine synthase"/>
    <property type="match status" value="1"/>
</dbReference>
<evidence type="ECO:0000256" key="1">
    <source>
        <dbReference type="ARBA" id="ARBA00000073"/>
    </source>
</evidence>
<name>A0A6N2SHD0_9FIRM</name>
<dbReference type="InterPro" id="IPR020103">
    <property type="entry name" value="PsdUridine_synth_cat_dom_sf"/>
</dbReference>
<comment type="similarity">
    <text evidence="2 6">Belongs to the pseudouridine synthase RluA family.</text>
</comment>
<feature type="active site" evidence="4">
    <location>
        <position position="146"/>
    </location>
</feature>
<dbReference type="PROSITE" id="PS50889">
    <property type="entry name" value="S4"/>
    <property type="match status" value="1"/>
</dbReference>